<evidence type="ECO:0000313" key="5">
    <source>
        <dbReference type="EMBL" id="MBE6085383.1"/>
    </source>
</evidence>
<feature type="coiled-coil region" evidence="1">
    <location>
        <begin position="113"/>
        <end position="160"/>
    </location>
</feature>
<feature type="transmembrane region" description="Helical" evidence="3">
    <location>
        <begin position="88"/>
        <end position="108"/>
    </location>
</feature>
<organism evidence="5 6">
    <name type="scientific">Selenomonas ruminantium</name>
    <dbReference type="NCBI Taxonomy" id="971"/>
    <lineage>
        <taxon>Bacteria</taxon>
        <taxon>Bacillati</taxon>
        <taxon>Bacillota</taxon>
        <taxon>Negativicutes</taxon>
        <taxon>Selenomonadales</taxon>
        <taxon>Selenomonadaceae</taxon>
        <taxon>Selenomonas</taxon>
    </lineage>
</organism>
<evidence type="ECO:0000313" key="6">
    <source>
        <dbReference type="Proteomes" id="UP000772151"/>
    </source>
</evidence>
<accession>A0A927WMB2</accession>
<feature type="compositionally biased region" description="Polar residues" evidence="2">
    <location>
        <begin position="61"/>
        <end position="71"/>
    </location>
</feature>
<keyword evidence="1" id="KW-0175">Coiled coil</keyword>
<keyword evidence="3" id="KW-1133">Transmembrane helix</keyword>
<reference evidence="5" key="1">
    <citation type="submission" date="2019-04" db="EMBL/GenBank/DDBJ databases">
        <title>Evolution of Biomass-Degrading Anaerobic Consortia Revealed by Metagenomics.</title>
        <authorList>
            <person name="Peng X."/>
        </authorList>
    </citation>
    <scope>NUCLEOTIDE SEQUENCE</scope>
    <source>
        <strain evidence="5">SIG242</strain>
    </source>
</reference>
<gene>
    <name evidence="5" type="ORF">E7203_08035</name>
</gene>
<dbReference type="AlphaFoldDB" id="A0A927WMB2"/>
<dbReference type="EMBL" id="SVCA01000006">
    <property type="protein sequence ID" value="MBE6085383.1"/>
    <property type="molecule type" value="Genomic_DNA"/>
</dbReference>
<proteinExistence type="predicted"/>
<sequence length="270" mass="29475">MNDAPIGKMEAFFRAEGKEWVIMANFCMKCGASLEGNVKFCKACGAPVDGIVKIKEPSQPARVNQTQSEPVRTTKAAPAKTQSSNKGIIAILVLVIIVLCGGGGYYYYHTQQIAAQEAAAKAAEQKAAEEKAAAEEAAAKEAAEKEAQAKKEKITAYARAAISELNENEETLSTLAANINSGRYVPSQLLRMATNVSSKIEKNRNNMKNKEQVDDATLINEVDELFSIQSKRASCMSKGIQGETDQYRIGGNYYDEYQSKFNAFKQKYGI</sequence>
<name>A0A927WMB2_SELRU</name>
<comment type="caution">
    <text evidence="5">The sequence shown here is derived from an EMBL/GenBank/DDBJ whole genome shotgun (WGS) entry which is preliminary data.</text>
</comment>
<dbReference type="InterPro" id="IPR026870">
    <property type="entry name" value="Zinc_ribbon_dom"/>
</dbReference>
<dbReference type="Proteomes" id="UP000772151">
    <property type="component" value="Unassembled WGS sequence"/>
</dbReference>
<protein>
    <submittedName>
        <fullName evidence="5">Zinc ribbon domain-containing protein</fullName>
    </submittedName>
</protein>
<keyword evidence="3" id="KW-0812">Transmembrane</keyword>
<evidence type="ECO:0000256" key="2">
    <source>
        <dbReference type="SAM" id="MobiDB-lite"/>
    </source>
</evidence>
<evidence type="ECO:0000256" key="3">
    <source>
        <dbReference type="SAM" id="Phobius"/>
    </source>
</evidence>
<keyword evidence="3" id="KW-0472">Membrane</keyword>
<feature type="region of interest" description="Disordered" evidence="2">
    <location>
        <begin position="58"/>
        <end position="79"/>
    </location>
</feature>
<evidence type="ECO:0000259" key="4">
    <source>
        <dbReference type="Pfam" id="PF13240"/>
    </source>
</evidence>
<evidence type="ECO:0000256" key="1">
    <source>
        <dbReference type="SAM" id="Coils"/>
    </source>
</evidence>
<dbReference type="Pfam" id="PF13240">
    <property type="entry name" value="Zn_Ribbon_1"/>
    <property type="match status" value="1"/>
</dbReference>
<feature type="domain" description="Zinc-ribbon" evidence="4">
    <location>
        <begin position="26"/>
        <end position="48"/>
    </location>
</feature>